<dbReference type="GO" id="GO:0016491">
    <property type="term" value="F:oxidoreductase activity"/>
    <property type="evidence" value="ECO:0007669"/>
    <property type="project" value="InterPro"/>
</dbReference>
<feature type="domain" description="ER-bound oxygenase mpaB/mpaB'/Rubber oxygenase catalytic" evidence="2">
    <location>
        <begin position="134"/>
        <end position="348"/>
    </location>
</feature>
<dbReference type="Pfam" id="PF09995">
    <property type="entry name" value="MPAB_Lcp_cat"/>
    <property type="match status" value="1"/>
</dbReference>
<organism evidence="3 4">
    <name type="scientific">Nocardia terpenica</name>
    <dbReference type="NCBI Taxonomy" id="455432"/>
    <lineage>
        <taxon>Bacteria</taxon>
        <taxon>Bacillati</taxon>
        <taxon>Actinomycetota</taxon>
        <taxon>Actinomycetes</taxon>
        <taxon>Mycobacteriales</taxon>
        <taxon>Nocardiaceae</taxon>
        <taxon>Nocardia</taxon>
    </lineage>
</organism>
<reference evidence="3 4" key="1">
    <citation type="submission" date="2016-04" db="EMBL/GenBank/DDBJ databases">
        <authorList>
            <person name="Evans L.H."/>
            <person name="Alamgir A."/>
            <person name="Owens N."/>
            <person name="Weber N.D."/>
            <person name="Virtaneva K."/>
            <person name="Barbian K."/>
            <person name="Babar A."/>
            <person name="Rosenke K."/>
        </authorList>
    </citation>
    <scope>NUCLEOTIDE SEQUENCE [LARGE SCALE GENOMIC DNA]</scope>
    <source>
        <strain evidence="3 4">IFM 0406</strain>
    </source>
</reference>
<feature type="region of interest" description="Disordered" evidence="1">
    <location>
        <begin position="1"/>
        <end position="21"/>
    </location>
</feature>
<sequence>MNPTVASPAIPRRHPDSPRKVPGLRPFALLMGIGKPSPRQWRVLGEALLVGDEPMDRLVDWMCAEGSDRTRPLFERALHAGIASVPEAPEPLREFFVRYETVPEWVDWAKIRRAERVFRAGGADGLYIARDVALLGGYLASGFNKTLVRTGALEKGPAKRFAETLQWALDVSSEEGMRPLGPGYRSTIRVRLIHAFVRRHVAALPDWDTAEWGVPINQTDMAATLVGALISPFVGAMPMGIVPTRADLDAAAHLTRYVGWLIGVRDEWLPNGFRDAVRLLYHCMTAITNPDETTLQLAMPMGDDPLGWHFRSMPGLRGRIARAQHLSIASAFLGPQAMRRLGLPAYMPPWYPLLRIPVNLAHSGAALLLPGGADRAAARGRREQEEFLRLLVGDEQAVIGESVRHVSDAA</sequence>
<evidence type="ECO:0000256" key="1">
    <source>
        <dbReference type="SAM" id="MobiDB-lite"/>
    </source>
</evidence>
<dbReference type="Proteomes" id="UP000076512">
    <property type="component" value="Unassembled WGS sequence"/>
</dbReference>
<gene>
    <name evidence="3" type="ORF">AWN90_03220</name>
</gene>
<dbReference type="STRING" id="455432.AWN90_03220"/>
<keyword evidence="4" id="KW-1185">Reference proteome</keyword>
<evidence type="ECO:0000313" key="3">
    <source>
        <dbReference type="EMBL" id="KZM71734.1"/>
    </source>
</evidence>
<protein>
    <recommendedName>
        <fullName evidence="2">ER-bound oxygenase mpaB/mpaB'/Rubber oxygenase catalytic domain-containing protein</fullName>
    </recommendedName>
</protein>
<dbReference type="PANTHER" id="PTHR37539">
    <property type="entry name" value="SECRETED PROTEIN-RELATED"/>
    <property type="match status" value="1"/>
</dbReference>
<dbReference type="PANTHER" id="PTHR37539:SF1">
    <property type="entry name" value="ER-BOUND OXYGENASE MPAB_MPAB'_RUBBER OXYGENASE CATALYTIC DOMAIN-CONTAINING PROTEIN"/>
    <property type="match status" value="1"/>
</dbReference>
<dbReference type="InterPro" id="IPR037473">
    <property type="entry name" value="Lcp-like"/>
</dbReference>
<accession>A0A161Z0M8</accession>
<dbReference type="EMBL" id="LWGR01000012">
    <property type="protein sequence ID" value="KZM71734.1"/>
    <property type="molecule type" value="Genomic_DNA"/>
</dbReference>
<evidence type="ECO:0000313" key="4">
    <source>
        <dbReference type="Proteomes" id="UP000076512"/>
    </source>
</evidence>
<dbReference type="AlphaFoldDB" id="A0A161Z0M8"/>
<evidence type="ECO:0000259" key="2">
    <source>
        <dbReference type="Pfam" id="PF09995"/>
    </source>
</evidence>
<comment type="caution">
    <text evidence="3">The sequence shown here is derived from an EMBL/GenBank/DDBJ whole genome shotgun (WGS) entry which is preliminary data.</text>
</comment>
<dbReference type="OrthoDB" id="7614910at2"/>
<dbReference type="InterPro" id="IPR018713">
    <property type="entry name" value="MPAB/Lcp_cat_dom"/>
</dbReference>
<name>A0A161Z0M8_9NOCA</name>
<dbReference type="RefSeq" id="WP_067577518.1">
    <property type="nucleotide sequence ID" value="NZ_JABMCZ010000003.1"/>
</dbReference>
<proteinExistence type="predicted"/>